<sequence length="70" mass="8134">MKKLFYMAIGIAMVSCEKESLEKNITSKNELFKKENTLLFKKRIDTIMDKKEMIIETNLGDDLVPIKPPK</sequence>
<evidence type="ECO:0008006" key="3">
    <source>
        <dbReference type="Google" id="ProtNLM"/>
    </source>
</evidence>
<dbReference type="Proteomes" id="UP001621706">
    <property type="component" value="Unassembled WGS sequence"/>
</dbReference>
<protein>
    <recommendedName>
        <fullName evidence="3">Lipoprotein</fullName>
    </recommendedName>
</protein>
<comment type="caution">
    <text evidence="1">The sequence shown here is derived from an EMBL/GenBank/DDBJ whole genome shotgun (WGS) entry which is preliminary data.</text>
</comment>
<dbReference type="PROSITE" id="PS51257">
    <property type="entry name" value="PROKAR_LIPOPROTEIN"/>
    <property type="match status" value="1"/>
</dbReference>
<accession>A0ABW8P5A0</accession>
<name>A0ABW8P5A0_9FLAO</name>
<dbReference type="EMBL" id="JAZGZP010000003">
    <property type="protein sequence ID" value="MFK6999727.1"/>
    <property type="molecule type" value="Genomic_DNA"/>
</dbReference>
<proteinExistence type="predicted"/>
<evidence type="ECO:0000313" key="1">
    <source>
        <dbReference type="EMBL" id="MFK6999727.1"/>
    </source>
</evidence>
<organism evidence="1 2">
    <name type="scientific">Flavobacterium oreochromis</name>
    <dbReference type="NCBI Taxonomy" id="2906078"/>
    <lineage>
        <taxon>Bacteria</taxon>
        <taxon>Pseudomonadati</taxon>
        <taxon>Bacteroidota</taxon>
        <taxon>Flavobacteriia</taxon>
        <taxon>Flavobacteriales</taxon>
        <taxon>Flavobacteriaceae</taxon>
        <taxon>Flavobacterium</taxon>
    </lineage>
</organism>
<gene>
    <name evidence="1" type="ORF">V3I07_02325</name>
</gene>
<dbReference type="RefSeq" id="WP_088399751.1">
    <property type="nucleotide sequence ID" value="NZ_JAZGZP010000003.1"/>
</dbReference>
<keyword evidence="2" id="KW-1185">Reference proteome</keyword>
<evidence type="ECO:0000313" key="2">
    <source>
        <dbReference type="Proteomes" id="UP001621706"/>
    </source>
</evidence>
<reference evidence="1 2" key="1">
    <citation type="submission" date="2024-02" db="EMBL/GenBank/DDBJ databases">
        <title>Comparative Genomic Analysis of Flavobacterium Species Causing Columnaris Disease of Freshwater Fish in Thailand: Insights into Virulence and Resistance Mechanisms.</title>
        <authorList>
            <person name="Nguyen D."/>
            <person name="Chokmangmeepisarn P."/>
            <person name="Khianchaikhan K."/>
            <person name="Morishita M."/>
            <person name="Bunnoy A."/>
            <person name="Rodkhum C."/>
        </authorList>
    </citation>
    <scope>NUCLEOTIDE SEQUENCE [LARGE SCALE GENOMIC DNA]</scope>
    <source>
        <strain evidence="1 2">CNRT2201</strain>
    </source>
</reference>